<keyword evidence="2" id="KW-1185">Reference proteome</keyword>
<dbReference type="Proteomes" id="UP001060085">
    <property type="component" value="Linkage Group LG05"/>
</dbReference>
<reference evidence="2" key="1">
    <citation type="journal article" date="2023" name="Nat. Plants">
        <title>Single-cell RNA sequencing provides a high-resolution roadmap for understanding the multicellular compartmentation of specialized metabolism.</title>
        <authorList>
            <person name="Sun S."/>
            <person name="Shen X."/>
            <person name="Li Y."/>
            <person name="Li Y."/>
            <person name="Wang S."/>
            <person name="Li R."/>
            <person name="Zhang H."/>
            <person name="Shen G."/>
            <person name="Guo B."/>
            <person name="Wei J."/>
            <person name="Xu J."/>
            <person name="St-Pierre B."/>
            <person name="Chen S."/>
            <person name="Sun C."/>
        </authorList>
    </citation>
    <scope>NUCLEOTIDE SEQUENCE [LARGE SCALE GENOMIC DNA]</scope>
</reference>
<organism evidence="1 2">
    <name type="scientific">Catharanthus roseus</name>
    <name type="common">Madagascar periwinkle</name>
    <name type="synonym">Vinca rosea</name>
    <dbReference type="NCBI Taxonomy" id="4058"/>
    <lineage>
        <taxon>Eukaryota</taxon>
        <taxon>Viridiplantae</taxon>
        <taxon>Streptophyta</taxon>
        <taxon>Embryophyta</taxon>
        <taxon>Tracheophyta</taxon>
        <taxon>Spermatophyta</taxon>
        <taxon>Magnoliopsida</taxon>
        <taxon>eudicotyledons</taxon>
        <taxon>Gunneridae</taxon>
        <taxon>Pentapetalae</taxon>
        <taxon>asterids</taxon>
        <taxon>lamiids</taxon>
        <taxon>Gentianales</taxon>
        <taxon>Apocynaceae</taxon>
        <taxon>Rauvolfioideae</taxon>
        <taxon>Vinceae</taxon>
        <taxon>Catharanthinae</taxon>
        <taxon>Catharanthus</taxon>
    </lineage>
</organism>
<accession>A0ACC0AL03</accession>
<dbReference type="EMBL" id="CM044705">
    <property type="protein sequence ID" value="KAI5661117.1"/>
    <property type="molecule type" value="Genomic_DNA"/>
</dbReference>
<comment type="caution">
    <text evidence="1">The sequence shown here is derived from an EMBL/GenBank/DDBJ whole genome shotgun (WGS) entry which is preliminary data.</text>
</comment>
<name>A0ACC0AL03_CATRO</name>
<gene>
    <name evidence="1" type="ORF">M9H77_20440</name>
</gene>
<protein>
    <submittedName>
        <fullName evidence="1">Uncharacterized protein</fullName>
    </submittedName>
</protein>
<evidence type="ECO:0000313" key="1">
    <source>
        <dbReference type="EMBL" id="KAI5661117.1"/>
    </source>
</evidence>
<proteinExistence type="predicted"/>
<sequence>MESGYPELHDPSRVKTTSTAESTPDNSTPDTPSKSAASGISSWAKNLKIPQSLVGSQNESPTGTSGKSTFARFTGGLGIRLSPKASQPEENSDGTSPTAQSGFIGTLTKGIVDSSKNAVKAVQVKARHVVSQNKRRYQEGGFDLDMTYITENIIAMGFPAGDMSSGFFGYVEGFYRNHMEEVIKFFETHHKDKYKVYNLCSERLYDASLFEGKVACFPFDDHNCPPIQLIISFCQSAYSWLKEDIENVVVVHCKAGMARTGLMISSLLLYLKFFPTAEESIDYYNQKRCFDGKALVLPSQIRYVKYFERILTYFNGENQPGRRCMLRGFRLHKCPYWVRPSITVSNHNGVLFSTKKHPRTKDLSPEDFWFSAPKKGIMVFALPGEPGLTELAGDFKIHFHDRQGDFYCWLNTTMIENRKILNTSDLDGFDKRKLPSPGFQVEVVLVDYDAGVPTRPQPETIVNQSVESSGSTVVSGPNPGSTNETSTVTDTNKGPESRERDDVFSDSEAEDSVSSKSKQAGSAPENRKSVDAKAVGPGHSDSLDQAAHVTHQTEHLSLGSTSSAVSEPRKDVEKGTVSGLEGSNSSVGEVSEFKVMAADASVFTFGDEEDYESE</sequence>
<evidence type="ECO:0000313" key="2">
    <source>
        <dbReference type="Proteomes" id="UP001060085"/>
    </source>
</evidence>